<keyword evidence="1" id="KW-1133">Transmembrane helix</keyword>
<dbReference type="EMBL" id="CP061281">
    <property type="protein sequence ID" value="QNS06190.1"/>
    <property type="molecule type" value="Genomic_DNA"/>
</dbReference>
<feature type="transmembrane region" description="Helical" evidence="1">
    <location>
        <begin position="16"/>
        <end position="36"/>
    </location>
</feature>
<evidence type="ECO:0000256" key="1">
    <source>
        <dbReference type="SAM" id="Phobius"/>
    </source>
</evidence>
<name>A0A7H1BBT5_9ACTN</name>
<gene>
    <name evidence="2" type="ORF">IAG42_23165</name>
</gene>
<dbReference type="KEGG" id="sxn:IAG42_23165"/>
<keyword evidence="3" id="KW-1185">Reference proteome</keyword>
<organism evidence="2 3">
    <name type="scientific">Streptomyces xanthii</name>
    <dbReference type="NCBI Taxonomy" id="2768069"/>
    <lineage>
        <taxon>Bacteria</taxon>
        <taxon>Bacillati</taxon>
        <taxon>Actinomycetota</taxon>
        <taxon>Actinomycetes</taxon>
        <taxon>Kitasatosporales</taxon>
        <taxon>Streptomycetaceae</taxon>
        <taxon>Streptomyces</taxon>
    </lineage>
</organism>
<reference evidence="2 3" key="1">
    <citation type="submission" date="2020-09" db="EMBL/GenBank/DDBJ databases">
        <title>A novel species.</title>
        <authorList>
            <person name="Gao J."/>
        </authorList>
    </citation>
    <scope>NUCLEOTIDE SEQUENCE [LARGE SCALE GENOMIC DNA]</scope>
    <source>
        <strain evidence="2 3">CRXT-Y-14</strain>
    </source>
</reference>
<feature type="transmembrane region" description="Helical" evidence="1">
    <location>
        <begin position="42"/>
        <end position="63"/>
    </location>
</feature>
<keyword evidence="1" id="KW-0812">Transmembrane</keyword>
<sequence>MTGDQMEQPKPTARAGFNWWLPTVYAAALVLTSAVGSGRATGIVAAVGGVLLGLYYGFGARLLGRQRG</sequence>
<keyword evidence="1" id="KW-0472">Membrane</keyword>
<evidence type="ECO:0000313" key="2">
    <source>
        <dbReference type="EMBL" id="QNS06190.1"/>
    </source>
</evidence>
<proteinExistence type="predicted"/>
<evidence type="ECO:0000313" key="3">
    <source>
        <dbReference type="Proteomes" id="UP000516428"/>
    </source>
</evidence>
<accession>A0A7H1BBT5</accession>
<dbReference type="Proteomes" id="UP000516428">
    <property type="component" value="Chromosome"/>
</dbReference>
<dbReference type="AlphaFoldDB" id="A0A7H1BBT5"/>
<protein>
    <submittedName>
        <fullName evidence="2">Uncharacterized protein</fullName>
    </submittedName>
</protein>
<dbReference type="RefSeq" id="WP_188338874.1">
    <property type="nucleotide sequence ID" value="NZ_CP061281.1"/>
</dbReference>